<protein>
    <submittedName>
        <fullName evidence="2">Uncharacterized protein</fullName>
    </submittedName>
</protein>
<sequence>MEPERTESRGGSALLILGVVWVLGTLVLGWLGFEYSFALMGAKPANEDLGQVLIYLALGLGGGAPVVGLMTAWVLNNKGGTWFYGLVVLGMVIFVIFAMYQYKSRSNHVWQEDPPVCTAPPERAHGVPGC</sequence>
<feature type="transmembrane region" description="Helical" evidence="1">
    <location>
        <begin position="12"/>
        <end position="33"/>
    </location>
</feature>
<evidence type="ECO:0000313" key="3">
    <source>
        <dbReference type="Proteomes" id="UP001589647"/>
    </source>
</evidence>
<evidence type="ECO:0000313" key="2">
    <source>
        <dbReference type="EMBL" id="MFB9208329.1"/>
    </source>
</evidence>
<keyword evidence="3" id="KW-1185">Reference proteome</keyword>
<evidence type="ECO:0000256" key="1">
    <source>
        <dbReference type="SAM" id="Phobius"/>
    </source>
</evidence>
<gene>
    <name evidence="2" type="ORF">ACFFV7_44615</name>
</gene>
<accession>A0ABV5IUU1</accession>
<organism evidence="2 3">
    <name type="scientific">Nonomuraea spiralis</name>
    <dbReference type="NCBI Taxonomy" id="46182"/>
    <lineage>
        <taxon>Bacteria</taxon>
        <taxon>Bacillati</taxon>
        <taxon>Actinomycetota</taxon>
        <taxon>Actinomycetes</taxon>
        <taxon>Streptosporangiales</taxon>
        <taxon>Streptosporangiaceae</taxon>
        <taxon>Nonomuraea</taxon>
    </lineage>
</organism>
<keyword evidence="1" id="KW-1133">Transmembrane helix</keyword>
<dbReference type="Proteomes" id="UP001589647">
    <property type="component" value="Unassembled WGS sequence"/>
</dbReference>
<feature type="transmembrane region" description="Helical" evidence="1">
    <location>
        <begin position="53"/>
        <end position="75"/>
    </location>
</feature>
<dbReference type="RefSeq" id="WP_189654248.1">
    <property type="nucleotide sequence ID" value="NZ_BMRC01000066.1"/>
</dbReference>
<comment type="caution">
    <text evidence="2">The sequence shown here is derived from an EMBL/GenBank/DDBJ whole genome shotgun (WGS) entry which is preliminary data.</text>
</comment>
<dbReference type="EMBL" id="JBHMEI010000077">
    <property type="protein sequence ID" value="MFB9208329.1"/>
    <property type="molecule type" value="Genomic_DNA"/>
</dbReference>
<name>A0ABV5IUU1_9ACTN</name>
<proteinExistence type="predicted"/>
<keyword evidence="1" id="KW-0812">Transmembrane</keyword>
<keyword evidence="1" id="KW-0472">Membrane</keyword>
<feature type="transmembrane region" description="Helical" evidence="1">
    <location>
        <begin position="82"/>
        <end position="102"/>
    </location>
</feature>
<reference evidence="2 3" key="1">
    <citation type="submission" date="2024-09" db="EMBL/GenBank/DDBJ databases">
        <authorList>
            <person name="Sun Q."/>
            <person name="Mori K."/>
        </authorList>
    </citation>
    <scope>NUCLEOTIDE SEQUENCE [LARGE SCALE GENOMIC DNA]</scope>
    <source>
        <strain evidence="2 3">CCM 3426</strain>
    </source>
</reference>